<keyword evidence="12" id="KW-1185">Reference proteome</keyword>
<dbReference type="VEuPathDB" id="TriTrypDB:TcIL3000_0_45760"/>
<proteinExistence type="predicted"/>
<keyword evidence="5 9" id="KW-0732">Signal</keyword>
<evidence type="ECO:0000256" key="9">
    <source>
        <dbReference type="SAM" id="SignalP"/>
    </source>
</evidence>
<reference evidence="11 12" key="2">
    <citation type="journal article" date="2012" name="Proc. Natl. Acad. Sci. U.S.A.">
        <title>Antigenic diversity is generated by distinct evolutionary mechanisms in African trypanosome species.</title>
        <authorList>
            <person name="Jackson A.P."/>
            <person name="Berry A."/>
            <person name="Aslett M."/>
            <person name="Allison H.C."/>
            <person name="Burton P."/>
            <person name="Vavrova-Anderson J."/>
            <person name="Brown R."/>
            <person name="Browne H."/>
            <person name="Corton N."/>
            <person name="Hauser H."/>
            <person name="Gamble J."/>
            <person name="Gilderthorp R."/>
            <person name="Marcello L."/>
            <person name="McQuillan J."/>
            <person name="Otto T.D."/>
            <person name="Quail M.A."/>
            <person name="Sanders M.J."/>
            <person name="van Tonder A."/>
            <person name="Ginger M.L."/>
            <person name="Field M.C."/>
            <person name="Barry J.D."/>
            <person name="Hertz-Fowler C."/>
            <person name="Berriman M."/>
        </authorList>
    </citation>
    <scope>NUCLEOTIDE SEQUENCE [LARGE SCALE GENOMIC DNA]</scope>
    <source>
        <strain evidence="11 12">IL3000</strain>
    </source>
</reference>
<sequence length="238" mass="26923">MWNNVFFLTIILHILCFSTRSETYDNDTERKLLCKIFISATNVMKKYEENKILKETIYGTRGRALFNERGTVELPWSCGLSGTGRGSLYDYYHGGGCFADSLVGTFMCLCTHGGNSDSKNFCRLGNVGGVEIWSGWETKESTKDLFEKVWKKVRESCFKESRSSPGGEDDLRNLREVMKNVREQLRQGNEYFYLGGKEERSGCSGVNGDDVCVRCTGVSKDNAIIPWMKKIDGALEKL</sequence>
<comment type="caution">
    <text evidence="11">The sequence shown here is derived from an EMBL/GenBank/DDBJ whole genome shotgun (WGS) entry which is preliminary data.</text>
</comment>
<dbReference type="GO" id="GO:0005886">
    <property type="term" value="C:plasma membrane"/>
    <property type="evidence" value="ECO:0007669"/>
    <property type="project" value="UniProtKB-SubCell"/>
</dbReference>
<keyword evidence="6" id="KW-0472">Membrane</keyword>
<feature type="signal peptide" evidence="9">
    <location>
        <begin position="1"/>
        <end position="23"/>
    </location>
</feature>
<feature type="domain" description="Trypanosome variant surface glycoprotein B-type N-terminal" evidence="10">
    <location>
        <begin position="99"/>
        <end position="238"/>
    </location>
</feature>
<reference evidence="12" key="1">
    <citation type="submission" date="2011-07" db="EMBL/GenBank/DDBJ databases">
        <title>Divergent evolution of antigenic variation in African trypanosomes.</title>
        <authorList>
            <person name="Jackson A.P."/>
            <person name="Berry A."/>
            <person name="Allison H.C."/>
            <person name="Burton P."/>
            <person name="Anderson J."/>
            <person name="Aslett M."/>
            <person name="Brown R."/>
            <person name="Corton N."/>
            <person name="Harris D."/>
            <person name="Hauser H."/>
            <person name="Gamble J."/>
            <person name="Gilderthorp R."/>
            <person name="McQuillan J."/>
            <person name="Quail M.A."/>
            <person name="Sanders M."/>
            <person name="Van Tonder A."/>
            <person name="Ginger M.L."/>
            <person name="Donelson J.E."/>
            <person name="Field M.C."/>
            <person name="Barry J.D."/>
            <person name="Berriman M."/>
            <person name="Hertz-Fowler C."/>
        </authorList>
    </citation>
    <scope>NUCLEOTIDE SEQUENCE [LARGE SCALE GENOMIC DNA]</scope>
    <source>
        <strain evidence="12">IL3000</strain>
    </source>
</reference>
<keyword evidence="4" id="KW-0336">GPI-anchor</keyword>
<evidence type="ECO:0000256" key="2">
    <source>
        <dbReference type="ARBA" id="ARBA00004609"/>
    </source>
</evidence>
<evidence type="ECO:0000313" key="11">
    <source>
        <dbReference type="EMBL" id="CCD13887.1"/>
    </source>
</evidence>
<evidence type="ECO:0000256" key="1">
    <source>
        <dbReference type="ARBA" id="ARBA00002523"/>
    </source>
</evidence>
<keyword evidence="8" id="KW-0449">Lipoprotein</keyword>
<protein>
    <submittedName>
        <fullName evidence="11">Variant surface glycoprotein</fullName>
    </submittedName>
</protein>
<accession>F9W9I5</accession>
<gene>
    <name evidence="11" type="ORF">TCIL3000_0_45760</name>
</gene>
<keyword evidence="3" id="KW-1003">Cell membrane</keyword>
<comment type="function">
    <text evidence="1">VSG forms a coat on the surface of the parasite. The trypanosome evades the immune response of the host by expressing a series of antigenically distinct VSGs from an estimated 1000 VSG genes.</text>
</comment>
<evidence type="ECO:0000256" key="5">
    <source>
        <dbReference type="ARBA" id="ARBA00022729"/>
    </source>
</evidence>
<evidence type="ECO:0000256" key="7">
    <source>
        <dbReference type="ARBA" id="ARBA00023180"/>
    </source>
</evidence>
<evidence type="ECO:0000259" key="10">
    <source>
        <dbReference type="Pfam" id="PF13206"/>
    </source>
</evidence>
<feature type="chain" id="PRO_5003390035" evidence="9">
    <location>
        <begin position="24"/>
        <end position="238"/>
    </location>
</feature>
<name>F9W9I5_TRYCI</name>
<dbReference type="GO" id="GO:0098552">
    <property type="term" value="C:side of membrane"/>
    <property type="evidence" value="ECO:0007669"/>
    <property type="project" value="UniProtKB-KW"/>
</dbReference>
<organism evidence="11 12">
    <name type="scientific">Trypanosoma congolense (strain IL3000)</name>
    <dbReference type="NCBI Taxonomy" id="1068625"/>
    <lineage>
        <taxon>Eukaryota</taxon>
        <taxon>Discoba</taxon>
        <taxon>Euglenozoa</taxon>
        <taxon>Kinetoplastea</taxon>
        <taxon>Metakinetoplastina</taxon>
        <taxon>Trypanosomatida</taxon>
        <taxon>Trypanosomatidae</taxon>
        <taxon>Trypanosoma</taxon>
        <taxon>Nannomonas</taxon>
    </lineage>
</organism>
<evidence type="ECO:0000256" key="3">
    <source>
        <dbReference type="ARBA" id="ARBA00022475"/>
    </source>
</evidence>
<dbReference type="AlphaFoldDB" id="F9W9I5"/>
<evidence type="ECO:0000256" key="4">
    <source>
        <dbReference type="ARBA" id="ARBA00022622"/>
    </source>
</evidence>
<evidence type="ECO:0000256" key="8">
    <source>
        <dbReference type="ARBA" id="ARBA00023288"/>
    </source>
</evidence>
<comment type="subcellular location">
    <subcellularLocation>
        <location evidence="2">Cell membrane</location>
        <topology evidence="2">Lipid-anchor</topology>
        <topology evidence="2">GPI-anchor</topology>
    </subcellularLocation>
</comment>
<evidence type="ECO:0000256" key="6">
    <source>
        <dbReference type="ARBA" id="ARBA00023136"/>
    </source>
</evidence>
<dbReference type="InterPro" id="IPR025932">
    <property type="entry name" value="Trypano_VSG_B_N_dom"/>
</dbReference>
<dbReference type="Proteomes" id="UP000000702">
    <property type="component" value="Unassembled WGS sequence"/>
</dbReference>
<evidence type="ECO:0000313" key="12">
    <source>
        <dbReference type="Proteomes" id="UP000000702"/>
    </source>
</evidence>
<keyword evidence="7" id="KW-0325">Glycoprotein</keyword>
<dbReference type="Pfam" id="PF13206">
    <property type="entry name" value="VSG_B"/>
    <property type="match status" value="1"/>
</dbReference>
<dbReference type="EMBL" id="CAEQ01001317">
    <property type="protein sequence ID" value="CCD13887.1"/>
    <property type="molecule type" value="Genomic_DNA"/>
</dbReference>